<organism evidence="1 2">
    <name type="scientific">Paraburkholderia graminis</name>
    <dbReference type="NCBI Taxonomy" id="60548"/>
    <lineage>
        <taxon>Bacteria</taxon>
        <taxon>Pseudomonadati</taxon>
        <taxon>Pseudomonadota</taxon>
        <taxon>Betaproteobacteria</taxon>
        <taxon>Burkholderiales</taxon>
        <taxon>Burkholderiaceae</taxon>
        <taxon>Paraburkholderia</taxon>
    </lineage>
</organism>
<protein>
    <submittedName>
        <fullName evidence="1">Uncharacterized protein</fullName>
    </submittedName>
</protein>
<evidence type="ECO:0000313" key="1">
    <source>
        <dbReference type="EMBL" id="MDR6203871.1"/>
    </source>
</evidence>
<comment type="caution">
    <text evidence="1">The sequence shown here is derived from an EMBL/GenBank/DDBJ whole genome shotgun (WGS) entry which is preliminary data.</text>
</comment>
<gene>
    <name evidence="1" type="ORF">QF025_002591</name>
</gene>
<proteinExistence type="predicted"/>
<reference evidence="1 2" key="1">
    <citation type="submission" date="2023-08" db="EMBL/GenBank/DDBJ databases">
        <title>Genome sequencing of plant associated microbes to promote plant fitness in Sorghum bicolor and Oryza sativa.</title>
        <authorList>
            <person name="Coleman-Derr D."/>
        </authorList>
    </citation>
    <scope>NUCLEOTIDE SEQUENCE [LARGE SCALE GENOMIC DNA]</scope>
    <source>
        <strain evidence="1 2">SLBN-33</strain>
    </source>
</reference>
<evidence type="ECO:0000313" key="2">
    <source>
        <dbReference type="Proteomes" id="UP001245184"/>
    </source>
</evidence>
<name>A0ABD5CFJ8_9BURK</name>
<dbReference type="AlphaFoldDB" id="A0ABD5CFJ8"/>
<dbReference type="Proteomes" id="UP001245184">
    <property type="component" value="Unassembled WGS sequence"/>
</dbReference>
<sequence>MRIVWSSLTLVFANVLATEHDADSSALEPVWQQLLESPKWHALLYQYPTLRRVRELMVHAENLQSAVIAALY</sequence>
<dbReference type="EMBL" id="JAVIZN010000002">
    <property type="protein sequence ID" value="MDR6203871.1"/>
    <property type="molecule type" value="Genomic_DNA"/>
</dbReference>
<accession>A0ABD5CFJ8</accession>
<dbReference type="RefSeq" id="WP_374709702.1">
    <property type="nucleotide sequence ID" value="NZ_JAVIZN010000002.1"/>
</dbReference>